<dbReference type="InterPro" id="IPR004119">
    <property type="entry name" value="EcKL"/>
</dbReference>
<gene>
    <name evidence="2" type="ORF">NQ317_012200</name>
</gene>
<dbReference type="InterPro" id="IPR015897">
    <property type="entry name" value="CHK_kinase-like"/>
</dbReference>
<evidence type="ECO:0000313" key="2">
    <source>
        <dbReference type="EMBL" id="KAJ8984948.1"/>
    </source>
</evidence>
<protein>
    <recommendedName>
        <fullName evidence="1">CHK kinase-like domain-containing protein</fullName>
    </recommendedName>
</protein>
<sequence length="278" mass="32075">MDRLELKTEDVAAAASYVHLSALLEGYTTGERAIGFDLPCAQFLVRNLAYFHAISNQIFSTKKIKPHLSDFIFPVDESGTENLIKALEGVLKENDKCIPYLDRMKELTRQPMLKTAHEPFATMIHNDYWVNNMMLKFENGKPIANKMVDFQVIEYKCPSRDLIFFLFSSVQQKVLEGHLDELIDLYYESLIEKLEELKCDTSPFTRDLFEERLKQAVVEAEYHHINIMLFPILAEASDIKELSDISADDLKKGNEISPALKERLLYVTLECIRKGWLD</sequence>
<evidence type="ECO:0000259" key="1">
    <source>
        <dbReference type="SMART" id="SM00587"/>
    </source>
</evidence>
<dbReference type="SUPFAM" id="SSF56112">
    <property type="entry name" value="Protein kinase-like (PK-like)"/>
    <property type="match status" value="1"/>
</dbReference>
<accession>A0ABQ9K2U2</accession>
<name>A0ABQ9K2U2_9CUCU</name>
<dbReference type="Gene3D" id="3.90.1200.10">
    <property type="match status" value="1"/>
</dbReference>
<dbReference type="PANTHER" id="PTHR11012:SF55">
    <property type="entry name" value="BHLH DOMAIN-CONTAINING PROTEIN"/>
    <property type="match status" value="1"/>
</dbReference>
<evidence type="ECO:0000313" key="3">
    <source>
        <dbReference type="Proteomes" id="UP001162164"/>
    </source>
</evidence>
<feature type="domain" description="CHK kinase-like" evidence="1">
    <location>
        <begin position="17"/>
        <end position="196"/>
    </location>
</feature>
<organism evidence="2 3">
    <name type="scientific">Molorchus minor</name>
    <dbReference type="NCBI Taxonomy" id="1323400"/>
    <lineage>
        <taxon>Eukaryota</taxon>
        <taxon>Metazoa</taxon>
        <taxon>Ecdysozoa</taxon>
        <taxon>Arthropoda</taxon>
        <taxon>Hexapoda</taxon>
        <taxon>Insecta</taxon>
        <taxon>Pterygota</taxon>
        <taxon>Neoptera</taxon>
        <taxon>Endopterygota</taxon>
        <taxon>Coleoptera</taxon>
        <taxon>Polyphaga</taxon>
        <taxon>Cucujiformia</taxon>
        <taxon>Chrysomeloidea</taxon>
        <taxon>Cerambycidae</taxon>
        <taxon>Lamiinae</taxon>
        <taxon>Monochamini</taxon>
        <taxon>Molorchus</taxon>
    </lineage>
</organism>
<dbReference type="SMART" id="SM00587">
    <property type="entry name" value="CHK"/>
    <property type="match status" value="1"/>
</dbReference>
<dbReference type="Proteomes" id="UP001162164">
    <property type="component" value="Unassembled WGS sequence"/>
</dbReference>
<dbReference type="Pfam" id="PF02958">
    <property type="entry name" value="EcKL"/>
    <property type="match status" value="1"/>
</dbReference>
<reference evidence="2" key="1">
    <citation type="journal article" date="2023" name="Insect Mol. Biol.">
        <title>Genome sequencing provides insights into the evolution of gene families encoding plant cell wall-degrading enzymes in longhorned beetles.</title>
        <authorList>
            <person name="Shin N.R."/>
            <person name="Okamura Y."/>
            <person name="Kirsch R."/>
            <person name="Pauchet Y."/>
        </authorList>
    </citation>
    <scope>NUCLEOTIDE SEQUENCE</scope>
    <source>
        <strain evidence="2">MMC_N1</strain>
    </source>
</reference>
<dbReference type="PANTHER" id="PTHR11012">
    <property type="entry name" value="PROTEIN KINASE-LIKE DOMAIN-CONTAINING"/>
    <property type="match status" value="1"/>
</dbReference>
<keyword evidence="3" id="KW-1185">Reference proteome</keyword>
<dbReference type="InterPro" id="IPR011009">
    <property type="entry name" value="Kinase-like_dom_sf"/>
</dbReference>
<dbReference type="EMBL" id="JAPWTJ010000023">
    <property type="protein sequence ID" value="KAJ8984948.1"/>
    <property type="molecule type" value="Genomic_DNA"/>
</dbReference>
<proteinExistence type="predicted"/>
<comment type="caution">
    <text evidence="2">The sequence shown here is derived from an EMBL/GenBank/DDBJ whole genome shotgun (WGS) entry which is preliminary data.</text>
</comment>